<name>A0A9Q4ZIN0_RHOHA</name>
<evidence type="ECO:0000259" key="1">
    <source>
        <dbReference type="Pfam" id="PF13472"/>
    </source>
</evidence>
<dbReference type="SUPFAM" id="SSF52266">
    <property type="entry name" value="SGNH hydrolase"/>
    <property type="match status" value="1"/>
</dbReference>
<protein>
    <recommendedName>
        <fullName evidence="1">SGNH hydrolase-type esterase domain-containing protein</fullName>
    </recommendedName>
</protein>
<dbReference type="InterPro" id="IPR013830">
    <property type="entry name" value="SGNH_hydro"/>
</dbReference>
<proteinExistence type="predicted"/>
<dbReference type="Pfam" id="PF13472">
    <property type="entry name" value="Lipase_GDSL_2"/>
    <property type="match status" value="1"/>
</dbReference>
<dbReference type="Gene3D" id="3.40.50.1110">
    <property type="entry name" value="SGNH hydrolase"/>
    <property type="match status" value="1"/>
</dbReference>
<dbReference type="InterPro" id="IPR036514">
    <property type="entry name" value="SGNH_hydro_sf"/>
</dbReference>
<evidence type="ECO:0000313" key="2">
    <source>
        <dbReference type="EMBL" id="NKT77241.1"/>
    </source>
</evidence>
<organism evidence="2 3">
    <name type="scientific">Rhodococcus hoagii</name>
    <name type="common">Corynebacterium equii</name>
    <dbReference type="NCBI Taxonomy" id="43767"/>
    <lineage>
        <taxon>Bacteria</taxon>
        <taxon>Bacillati</taxon>
        <taxon>Actinomycetota</taxon>
        <taxon>Actinomycetes</taxon>
        <taxon>Mycobacteriales</taxon>
        <taxon>Nocardiaceae</taxon>
        <taxon>Prescottella</taxon>
    </lineage>
</organism>
<gene>
    <name evidence="2" type="ORF">GS882_03265</name>
</gene>
<dbReference type="EMBL" id="WVBC01000002">
    <property type="protein sequence ID" value="NKT77241.1"/>
    <property type="molecule type" value="Genomic_DNA"/>
</dbReference>
<accession>A0A9Q4ZIN0</accession>
<reference evidence="2" key="1">
    <citation type="journal article" date="2020" name="Environ. Microbiol.">
        <title>The novel and transferable erm(51) gene confers Macrolides, Lincosamides, and Streptogramins B (MLSB) resistance to clonal Rhodococcus equi in the environment.</title>
        <authorList>
            <person name="Huber L."/>
            <person name="Giguere S."/>
            <person name="Slovis N.M."/>
            <person name="Alvarez-Narvaez S."/>
            <person name="Hart K.A."/>
            <person name="Greiter M."/>
            <person name="Morris E.R.A."/>
            <person name="Cohen N.D."/>
        </authorList>
    </citation>
    <scope>NUCLEOTIDE SEQUENCE</scope>
    <source>
        <strain evidence="2">Lh_116_1</strain>
    </source>
</reference>
<dbReference type="Proteomes" id="UP000603463">
    <property type="component" value="Unassembled WGS sequence"/>
</dbReference>
<comment type="caution">
    <text evidence="2">The sequence shown here is derived from an EMBL/GenBank/DDBJ whole genome shotgun (WGS) entry which is preliminary data.</text>
</comment>
<dbReference type="AlphaFoldDB" id="A0A9Q4ZIN0"/>
<evidence type="ECO:0000313" key="3">
    <source>
        <dbReference type="Proteomes" id="UP000603463"/>
    </source>
</evidence>
<feature type="domain" description="SGNH hydrolase-type esterase" evidence="1">
    <location>
        <begin position="250"/>
        <end position="396"/>
    </location>
</feature>
<sequence>MSYNKFHDDWKNDPDSSTPITAEAIEHIEDGVQRAHVAIDRASIGSLRVTNLEGLQRWADARGNALIRPVSISALGDSITWGVGSDDTANTTDEDVMRQRSWCVQLRKRLNLTWGAQDANGWMGLRPAFASGALTSGATASASIGPYGSFSGGGVSITPGGTVSWPTSSKLGAFTEIDVWYWGSDAAVTTPREPLVTIDGTARNSPTADSATGSLRKVTVTGLADTAHEVVLSTAGGTCYLFGVTVRRSPSGFVVNRVAKSGATTNDICGTQTGAARTRNIDAALLDSDLLILALGTNDQGSQVALDKYKANLQEVIDRQVARGGCVLLIGEPPRAVPTGEITENQYRDAMRSLAGGSNPHVAYTDWRDFFGDGAEAFHRGLFPTYNTVHPSAKGHGVIANAMYELLTLPSCRA</sequence>
<dbReference type="CDD" id="cd00229">
    <property type="entry name" value="SGNH_hydrolase"/>
    <property type="match status" value="1"/>
</dbReference>